<evidence type="ECO:0000313" key="3">
    <source>
        <dbReference type="EMBL" id="KAJ8878748.1"/>
    </source>
</evidence>
<feature type="compositionally biased region" description="Polar residues" evidence="1">
    <location>
        <begin position="31"/>
        <end position="60"/>
    </location>
</feature>
<dbReference type="InterPro" id="IPR013087">
    <property type="entry name" value="Znf_C2H2_type"/>
</dbReference>
<dbReference type="EMBL" id="JARBHB010000007">
    <property type="protein sequence ID" value="KAJ8878748.1"/>
    <property type="molecule type" value="Genomic_DNA"/>
</dbReference>
<dbReference type="Proteomes" id="UP001159363">
    <property type="component" value="Chromosome 6"/>
</dbReference>
<dbReference type="PROSITE" id="PS00028">
    <property type="entry name" value="ZINC_FINGER_C2H2_1"/>
    <property type="match status" value="1"/>
</dbReference>
<dbReference type="PANTHER" id="PTHR46954">
    <property type="entry name" value="C2H2-TYPE DOMAIN-CONTAINING PROTEIN"/>
    <property type="match status" value="1"/>
</dbReference>
<sequence>MPHTKLLKRKIFKIYQFHVFVAMFRFQGNTKTSNDASAQAGTSAWSVQNTESADQDGTTHQQSRDQDDDDPQLAGAPKRKTQPLVASDDEDDVTSNSTPSAMRPTPAQDIMKEKIAKLHVELDLTERRKMSLVADGTEHEKARKLRREIDGYEKKLKLKEKQRVAKSLTPRAGPGRPRLEEEQYELLKAVVDLAMFGASAEERRRCEIVRTVHALSELTDKLIELGHKLIPSVYALCEVKPKEMGRPEAVSYSGPTYIAIRSGKHSSSTATSHAQDLDTLLTLEPFYNFVKNGDGKVKPVLIISSDGGPDESPRYRKVIAHAVEHFKKYDLDAIFIVTNAPGRSAFNRVERLMAPLSWELTGVVLPHDSLGTHLDSNGRTVVKCYDRDCCSPRRSALHMILHDRFLSPPYPITQVDGHLTIPDPEEHDGKSFAPFLIRHCLPIQPLHAFIGMPYDLYCSSVRRDLEERCRSTCGIYFSSITRAAEHRRAVHRALAALARKVRPSRIVTRRATDLLCASDNGLEWLIRNEVEGADDFTENHMDMLVPVVTLETVHESPWTELE</sequence>
<feature type="domain" description="C2H2-type" evidence="2">
    <location>
        <begin position="469"/>
        <end position="491"/>
    </location>
</feature>
<dbReference type="PANTHER" id="PTHR46954:SF1">
    <property type="entry name" value="C2H2-TYPE DOMAIN-CONTAINING PROTEIN"/>
    <property type="match status" value="1"/>
</dbReference>
<evidence type="ECO:0000313" key="4">
    <source>
        <dbReference type="Proteomes" id="UP001159363"/>
    </source>
</evidence>
<evidence type="ECO:0000256" key="1">
    <source>
        <dbReference type="SAM" id="MobiDB-lite"/>
    </source>
</evidence>
<evidence type="ECO:0000259" key="2">
    <source>
        <dbReference type="PROSITE" id="PS00028"/>
    </source>
</evidence>
<feature type="region of interest" description="Disordered" evidence="1">
    <location>
        <begin position="31"/>
        <end position="105"/>
    </location>
</feature>
<accession>A0ABQ9H379</accession>
<organism evidence="3 4">
    <name type="scientific">Dryococelus australis</name>
    <dbReference type="NCBI Taxonomy" id="614101"/>
    <lineage>
        <taxon>Eukaryota</taxon>
        <taxon>Metazoa</taxon>
        <taxon>Ecdysozoa</taxon>
        <taxon>Arthropoda</taxon>
        <taxon>Hexapoda</taxon>
        <taxon>Insecta</taxon>
        <taxon>Pterygota</taxon>
        <taxon>Neoptera</taxon>
        <taxon>Polyneoptera</taxon>
        <taxon>Phasmatodea</taxon>
        <taxon>Verophasmatodea</taxon>
        <taxon>Anareolatae</taxon>
        <taxon>Phasmatidae</taxon>
        <taxon>Eurycanthinae</taxon>
        <taxon>Dryococelus</taxon>
    </lineage>
</organism>
<name>A0ABQ9H379_9NEOP</name>
<gene>
    <name evidence="3" type="ORF">PR048_019334</name>
</gene>
<proteinExistence type="predicted"/>
<protein>
    <recommendedName>
        <fullName evidence="2">C2H2-type domain-containing protein</fullName>
    </recommendedName>
</protein>
<comment type="caution">
    <text evidence="3">The sequence shown here is derived from an EMBL/GenBank/DDBJ whole genome shotgun (WGS) entry which is preliminary data.</text>
</comment>
<reference evidence="3 4" key="1">
    <citation type="submission" date="2023-02" db="EMBL/GenBank/DDBJ databases">
        <title>LHISI_Scaffold_Assembly.</title>
        <authorList>
            <person name="Stuart O.P."/>
            <person name="Cleave R."/>
            <person name="Magrath M.J.L."/>
            <person name="Mikheyev A.S."/>
        </authorList>
    </citation>
    <scope>NUCLEOTIDE SEQUENCE [LARGE SCALE GENOMIC DNA]</scope>
    <source>
        <strain evidence="3">Daus_M_001</strain>
        <tissue evidence="3">Leg muscle</tissue>
    </source>
</reference>
<keyword evidence="4" id="KW-1185">Reference proteome</keyword>